<evidence type="ECO:0000313" key="3">
    <source>
        <dbReference type="EMBL" id="CAE7201414.1"/>
    </source>
</evidence>
<organism evidence="3 4">
    <name type="scientific">Symbiodinium natans</name>
    <dbReference type="NCBI Taxonomy" id="878477"/>
    <lineage>
        <taxon>Eukaryota</taxon>
        <taxon>Sar</taxon>
        <taxon>Alveolata</taxon>
        <taxon>Dinophyceae</taxon>
        <taxon>Suessiales</taxon>
        <taxon>Symbiodiniaceae</taxon>
        <taxon>Symbiodinium</taxon>
    </lineage>
</organism>
<sequence>MALLDSRAALDAEDEEHIDMPSPLQRCQHPSVTKCIRQDGATPLHYAAISGDLDVFKALILAGADASLRDTAQRTALDYLPAHIKKDPDLLKSWRAVLRNELPYGV</sequence>
<gene>
    <name evidence="3" type="primary">PLA2G6</name>
    <name evidence="3" type="ORF">SNAT2548_LOCUS6030</name>
</gene>
<proteinExistence type="predicted"/>
<dbReference type="PROSITE" id="PS50297">
    <property type="entry name" value="ANK_REP_REGION"/>
    <property type="match status" value="1"/>
</dbReference>
<protein>
    <submittedName>
        <fullName evidence="3">PLA2G6 protein</fullName>
    </submittedName>
</protein>
<name>A0A812J9E6_9DINO</name>
<reference evidence="3" key="1">
    <citation type="submission" date="2021-02" db="EMBL/GenBank/DDBJ databases">
        <authorList>
            <person name="Dougan E. K."/>
            <person name="Rhodes N."/>
            <person name="Thang M."/>
            <person name="Chan C."/>
        </authorList>
    </citation>
    <scope>NUCLEOTIDE SEQUENCE</scope>
</reference>
<dbReference type="SUPFAM" id="SSF48403">
    <property type="entry name" value="Ankyrin repeat"/>
    <property type="match status" value="1"/>
</dbReference>
<keyword evidence="1" id="KW-0040">ANK repeat</keyword>
<dbReference type="SMART" id="SM00248">
    <property type="entry name" value="ANK"/>
    <property type="match status" value="1"/>
</dbReference>
<feature type="repeat" description="ANK" evidence="1">
    <location>
        <begin position="39"/>
        <end position="71"/>
    </location>
</feature>
<dbReference type="AlphaFoldDB" id="A0A812J9E6"/>
<evidence type="ECO:0000313" key="4">
    <source>
        <dbReference type="Proteomes" id="UP000604046"/>
    </source>
</evidence>
<dbReference type="InterPro" id="IPR036770">
    <property type="entry name" value="Ankyrin_rpt-contain_sf"/>
</dbReference>
<comment type="caution">
    <text evidence="3">The sequence shown here is derived from an EMBL/GenBank/DDBJ whole genome shotgun (WGS) entry which is preliminary data.</text>
</comment>
<dbReference type="Gene3D" id="1.25.40.20">
    <property type="entry name" value="Ankyrin repeat-containing domain"/>
    <property type="match status" value="1"/>
</dbReference>
<dbReference type="OrthoDB" id="425016at2759"/>
<feature type="region of interest" description="Disordered" evidence="2">
    <location>
        <begin position="1"/>
        <end position="24"/>
    </location>
</feature>
<evidence type="ECO:0000256" key="2">
    <source>
        <dbReference type="SAM" id="MobiDB-lite"/>
    </source>
</evidence>
<dbReference type="Pfam" id="PF00023">
    <property type="entry name" value="Ank"/>
    <property type="match status" value="1"/>
</dbReference>
<dbReference type="Proteomes" id="UP000604046">
    <property type="component" value="Unassembled WGS sequence"/>
</dbReference>
<evidence type="ECO:0000256" key="1">
    <source>
        <dbReference type="PROSITE-ProRule" id="PRU00023"/>
    </source>
</evidence>
<keyword evidence="4" id="KW-1185">Reference proteome</keyword>
<dbReference type="InterPro" id="IPR002110">
    <property type="entry name" value="Ankyrin_rpt"/>
</dbReference>
<dbReference type="EMBL" id="CAJNDS010000394">
    <property type="protein sequence ID" value="CAE7201414.1"/>
    <property type="molecule type" value="Genomic_DNA"/>
</dbReference>
<dbReference type="PROSITE" id="PS50088">
    <property type="entry name" value="ANK_REPEAT"/>
    <property type="match status" value="1"/>
</dbReference>
<accession>A0A812J9E6</accession>